<evidence type="ECO:0000259" key="9">
    <source>
        <dbReference type="Pfam" id="PF13231"/>
    </source>
</evidence>
<keyword evidence="4" id="KW-0808">Transferase</keyword>
<dbReference type="AlphaFoldDB" id="A0A1F5YKA5"/>
<feature type="transmembrane region" description="Helical" evidence="8">
    <location>
        <begin position="347"/>
        <end position="368"/>
    </location>
</feature>
<evidence type="ECO:0000256" key="7">
    <source>
        <dbReference type="ARBA" id="ARBA00023136"/>
    </source>
</evidence>
<feature type="transmembrane region" description="Helical" evidence="8">
    <location>
        <begin position="234"/>
        <end position="267"/>
    </location>
</feature>
<comment type="caution">
    <text evidence="10">The sequence shown here is derived from an EMBL/GenBank/DDBJ whole genome shotgun (WGS) entry which is preliminary data.</text>
</comment>
<accession>A0A1F5YKA5</accession>
<sequence length="574" mass="66106">MGYLPARWIAISAPASPAGGSDGFILSGFTVNGFQLLLKGSLLTIRVRFRGLPALGASIYNCIVFNNMIKSLKVKPEVLFYVFIIVCLAAIIYFRFLESVSRFFGYDEYYNLHLSYLMSIGKVPYRDFFNIYSPFFHLSFVPIFKILGEKFLVLTVGRLLVLFYFLIGVLFTYRTARLFVSNTASVFITLITLSLPIAVEKTIDIRPDNLMVSLFLAGLFYSVKGIIQKKQRDLFIGGIILGFSALVMIKIIFSLAGLILGIITFIILAGEKKNRMRDLIIPLFSGIVVIFLLFCLIILYFDIFKQALISMLIYPGQIGAVMRFSTGLYPTYWFLPNNAVYGTFKGIPWWTNSIFTVLFLCGIVTTVIRIVLLSKNRERLMLLFPLITSFVSLYFVPRVFQQYLLPFLSLCVFFVAFVLEDTLKLVKREKIKSKILVYTYTALSMLLVLSMKESWKVKKTWTNIPDRQWINYVTIKTKPTDIFWGGSGIYIFRDDGYYIPHFSYFEFPNSIIKESPPLIPMLEARKIKYLYISKESINKRQWPLDSRQTDDFIAWVKNNFVATDHPFLMVRKAQ</sequence>
<evidence type="ECO:0000313" key="10">
    <source>
        <dbReference type="EMBL" id="OGG00302.1"/>
    </source>
</evidence>
<feature type="transmembrane region" description="Helical" evidence="8">
    <location>
        <begin position="380"/>
        <end position="397"/>
    </location>
</feature>
<feature type="transmembrane region" description="Helical" evidence="8">
    <location>
        <begin position="151"/>
        <end position="171"/>
    </location>
</feature>
<comment type="subcellular location">
    <subcellularLocation>
        <location evidence="1">Cell membrane</location>
        <topology evidence="1">Multi-pass membrane protein</topology>
    </subcellularLocation>
</comment>
<keyword evidence="6 8" id="KW-1133">Transmembrane helix</keyword>
<feature type="transmembrane region" description="Helical" evidence="8">
    <location>
        <begin position="210"/>
        <end position="227"/>
    </location>
</feature>
<dbReference type="Pfam" id="PF13231">
    <property type="entry name" value="PMT_2"/>
    <property type="match status" value="1"/>
</dbReference>
<feature type="transmembrane region" description="Helical" evidence="8">
    <location>
        <begin position="313"/>
        <end position="335"/>
    </location>
</feature>
<feature type="transmembrane region" description="Helical" evidence="8">
    <location>
        <begin position="279"/>
        <end position="301"/>
    </location>
</feature>
<organism evidence="10 11">
    <name type="scientific">Candidatus Gottesmanbacteria bacterium RBG_13_37_7</name>
    <dbReference type="NCBI Taxonomy" id="1798369"/>
    <lineage>
        <taxon>Bacteria</taxon>
        <taxon>Candidatus Gottesmaniibacteriota</taxon>
    </lineage>
</organism>
<evidence type="ECO:0000313" key="11">
    <source>
        <dbReference type="Proteomes" id="UP000178230"/>
    </source>
</evidence>
<evidence type="ECO:0000256" key="4">
    <source>
        <dbReference type="ARBA" id="ARBA00022679"/>
    </source>
</evidence>
<keyword evidence="2" id="KW-1003">Cell membrane</keyword>
<proteinExistence type="predicted"/>
<evidence type="ECO:0000256" key="1">
    <source>
        <dbReference type="ARBA" id="ARBA00004651"/>
    </source>
</evidence>
<evidence type="ECO:0000256" key="3">
    <source>
        <dbReference type="ARBA" id="ARBA00022676"/>
    </source>
</evidence>
<dbReference type="InterPro" id="IPR050297">
    <property type="entry name" value="LipidA_mod_glycosyltrf_83"/>
</dbReference>
<evidence type="ECO:0000256" key="8">
    <source>
        <dbReference type="SAM" id="Phobius"/>
    </source>
</evidence>
<dbReference type="PANTHER" id="PTHR33908">
    <property type="entry name" value="MANNOSYLTRANSFERASE YKCB-RELATED"/>
    <property type="match status" value="1"/>
</dbReference>
<evidence type="ECO:0000256" key="6">
    <source>
        <dbReference type="ARBA" id="ARBA00022989"/>
    </source>
</evidence>
<name>A0A1F5YKA5_9BACT</name>
<dbReference type="GO" id="GO:0005886">
    <property type="term" value="C:plasma membrane"/>
    <property type="evidence" value="ECO:0007669"/>
    <property type="project" value="UniProtKB-SubCell"/>
</dbReference>
<feature type="transmembrane region" description="Helical" evidence="8">
    <location>
        <begin position="403"/>
        <end position="423"/>
    </location>
</feature>
<feature type="transmembrane region" description="Helical" evidence="8">
    <location>
        <begin position="78"/>
        <end position="96"/>
    </location>
</feature>
<reference evidence="10 11" key="1">
    <citation type="journal article" date="2016" name="Nat. Commun.">
        <title>Thousands of microbial genomes shed light on interconnected biogeochemical processes in an aquifer system.</title>
        <authorList>
            <person name="Anantharaman K."/>
            <person name="Brown C.T."/>
            <person name="Hug L.A."/>
            <person name="Sharon I."/>
            <person name="Castelle C.J."/>
            <person name="Probst A.J."/>
            <person name="Thomas B.C."/>
            <person name="Singh A."/>
            <person name="Wilkins M.J."/>
            <person name="Karaoz U."/>
            <person name="Brodie E.L."/>
            <person name="Williams K.H."/>
            <person name="Hubbard S.S."/>
            <person name="Banfield J.F."/>
        </authorList>
    </citation>
    <scope>NUCLEOTIDE SEQUENCE [LARGE SCALE GENOMIC DNA]</scope>
</reference>
<dbReference type="PANTHER" id="PTHR33908:SF11">
    <property type="entry name" value="MEMBRANE PROTEIN"/>
    <property type="match status" value="1"/>
</dbReference>
<gene>
    <name evidence="10" type="ORF">A2Y99_01025</name>
</gene>
<dbReference type="GO" id="GO:0009103">
    <property type="term" value="P:lipopolysaccharide biosynthetic process"/>
    <property type="evidence" value="ECO:0007669"/>
    <property type="project" value="UniProtKB-ARBA"/>
</dbReference>
<dbReference type="Proteomes" id="UP000178230">
    <property type="component" value="Unassembled WGS sequence"/>
</dbReference>
<protein>
    <recommendedName>
        <fullName evidence="9">Glycosyltransferase RgtA/B/C/D-like domain-containing protein</fullName>
    </recommendedName>
</protein>
<dbReference type="InterPro" id="IPR038731">
    <property type="entry name" value="RgtA/B/C-like"/>
</dbReference>
<keyword evidence="7 8" id="KW-0472">Membrane</keyword>
<dbReference type="GO" id="GO:0016763">
    <property type="term" value="F:pentosyltransferase activity"/>
    <property type="evidence" value="ECO:0007669"/>
    <property type="project" value="TreeGrafter"/>
</dbReference>
<evidence type="ECO:0000256" key="5">
    <source>
        <dbReference type="ARBA" id="ARBA00022692"/>
    </source>
</evidence>
<evidence type="ECO:0000256" key="2">
    <source>
        <dbReference type="ARBA" id="ARBA00022475"/>
    </source>
</evidence>
<feature type="transmembrane region" description="Helical" evidence="8">
    <location>
        <begin position="178"/>
        <end position="198"/>
    </location>
</feature>
<dbReference type="EMBL" id="MFIY01000015">
    <property type="protein sequence ID" value="OGG00302.1"/>
    <property type="molecule type" value="Genomic_DNA"/>
</dbReference>
<keyword evidence="3" id="KW-0328">Glycosyltransferase</keyword>
<feature type="domain" description="Glycosyltransferase RgtA/B/C/D-like" evidence="9">
    <location>
        <begin position="155"/>
        <end position="295"/>
    </location>
</feature>
<keyword evidence="5 8" id="KW-0812">Transmembrane</keyword>